<evidence type="ECO:0000256" key="6">
    <source>
        <dbReference type="RuleBase" id="RU004524"/>
    </source>
</evidence>
<dbReference type="GO" id="GO:0022627">
    <property type="term" value="C:cytosolic small ribosomal subunit"/>
    <property type="evidence" value="ECO:0007669"/>
    <property type="project" value="TreeGrafter"/>
</dbReference>
<evidence type="ECO:0000313" key="7">
    <source>
        <dbReference type="EMBL" id="OGM80012.1"/>
    </source>
</evidence>
<gene>
    <name evidence="4" type="primary">rpsO</name>
    <name evidence="7" type="ORF">A2382_04980</name>
</gene>
<evidence type="ECO:0000256" key="3">
    <source>
        <dbReference type="ARBA" id="ARBA00064542"/>
    </source>
</evidence>
<keyword evidence="4 6" id="KW-0694">RNA-binding</keyword>
<dbReference type="PROSITE" id="PS00362">
    <property type="entry name" value="RIBOSOMAL_S15"/>
    <property type="match status" value="1"/>
</dbReference>
<name>A0A1F8CUR5_9BACT</name>
<dbReference type="HAMAP" id="MF_01343_B">
    <property type="entry name" value="Ribosomal_uS15_B"/>
    <property type="match status" value="1"/>
</dbReference>
<dbReference type="Gene3D" id="6.10.250.3130">
    <property type="match status" value="1"/>
</dbReference>
<evidence type="ECO:0000256" key="5">
    <source>
        <dbReference type="RuleBase" id="RU003919"/>
    </source>
</evidence>
<comment type="similarity">
    <text evidence="4 5">Belongs to the universal ribosomal protein uS15 family.</text>
</comment>
<comment type="subunit">
    <text evidence="3 4">Part of the 30S ribosomal subunit. Forms a bridge to the 50S subunit in the 70S ribosome, contacting the 23S rRNA.</text>
</comment>
<dbReference type="InterPro" id="IPR000589">
    <property type="entry name" value="Ribosomal_uS15"/>
</dbReference>
<protein>
    <recommendedName>
        <fullName evidence="4">Small ribosomal subunit protein uS15</fullName>
    </recommendedName>
</protein>
<dbReference type="GO" id="GO:0003735">
    <property type="term" value="F:structural constituent of ribosome"/>
    <property type="evidence" value="ECO:0007669"/>
    <property type="project" value="InterPro"/>
</dbReference>
<keyword evidence="1 4" id="KW-0689">Ribosomal protein</keyword>
<comment type="function">
    <text evidence="4">Forms an intersubunit bridge (bridge B4) with the 23S rRNA of the 50S subunit in the ribosome.</text>
</comment>
<dbReference type="PANTHER" id="PTHR23321:SF26">
    <property type="entry name" value="SMALL RIBOSOMAL SUBUNIT PROTEIN US15M"/>
    <property type="match status" value="1"/>
</dbReference>
<sequence>MALTKDTKKEIIGKFAREKGDTGSPEVQIALLTEKIVKLSDHLKGHKKDVHSRRGLLSMVAKRKRLMVYLQKRDEARFTALKKVLGLK</sequence>
<dbReference type="Gene3D" id="1.10.287.10">
    <property type="entry name" value="S15/NS1, RNA-binding"/>
    <property type="match status" value="1"/>
</dbReference>
<evidence type="ECO:0000256" key="4">
    <source>
        <dbReference type="HAMAP-Rule" id="MF_01343"/>
    </source>
</evidence>
<dbReference type="STRING" id="1802538.A2382_04980"/>
<evidence type="ECO:0000256" key="1">
    <source>
        <dbReference type="ARBA" id="ARBA00022980"/>
    </source>
</evidence>
<dbReference type="AlphaFoldDB" id="A0A1F8CUR5"/>
<dbReference type="SMART" id="SM01387">
    <property type="entry name" value="Ribosomal_S15"/>
    <property type="match status" value="1"/>
</dbReference>
<dbReference type="GO" id="GO:0006412">
    <property type="term" value="P:translation"/>
    <property type="evidence" value="ECO:0007669"/>
    <property type="project" value="UniProtKB-UniRule"/>
</dbReference>
<dbReference type="InterPro" id="IPR009068">
    <property type="entry name" value="uS15_NS1_RNA-bd_sf"/>
</dbReference>
<keyword evidence="4 6" id="KW-0699">rRNA-binding</keyword>
<keyword evidence="2 4" id="KW-0687">Ribonucleoprotein</keyword>
<comment type="caution">
    <text evidence="7">The sequence shown here is derived from an EMBL/GenBank/DDBJ whole genome shotgun (WGS) entry which is preliminary data.</text>
</comment>
<dbReference type="NCBIfam" id="TIGR00952">
    <property type="entry name" value="S15_bact"/>
    <property type="match status" value="1"/>
</dbReference>
<evidence type="ECO:0000313" key="8">
    <source>
        <dbReference type="Proteomes" id="UP000178999"/>
    </source>
</evidence>
<dbReference type="PANTHER" id="PTHR23321">
    <property type="entry name" value="RIBOSOMAL PROTEIN S15, BACTERIAL AND ORGANELLAR"/>
    <property type="match status" value="1"/>
</dbReference>
<reference evidence="7 8" key="1">
    <citation type="journal article" date="2016" name="Nat. Commun.">
        <title>Thousands of microbial genomes shed light on interconnected biogeochemical processes in an aquifer system.</title>
        <authorList>
            <person name="Anantharaman K."/>
            <person name="Brown C.T."/>
            <person name="Hug L.A."/>
            <person name="Sharon I."/>
            <person name="Castelle C.J."/>
            <person name="Probst A.J."/>
            <person name="Thomas B.C."/>
            <person name="Singh A."/>
            <person name="Wilkins M.J."/>
            <person name="Karaoz U."/>
            <person name="Brodie E.L."/>
            <person name="Williams K.H."/>
            <person name="Hubbard S.S."/>
            <person name="Banfield J.F."/>
        </authorList>
    </citation>
    <scope>NUCLEOTIDE SEQUENCE [LARGE SCALE GENOMIC DNA]</scope>
</reference>
<comment type="function">
    <text evidence="4 6">One of the primary rRNA binding proteins, it binds directly to 16S rRNA where it helps nucleate assembly of the platform of the 30S subunit by binding and bridging several RNA helices of the 16S rRNA.</text>
</comment>
<evidence type="ECO:0000256" key="2">
    <source>
        <dbReference type="ARBA" id="ARBA00023274"/>
    </source>
</evidence>
<dbReference type="Pfam" id="PF00312">
    <property type="entry name" value="Ribosomal_S15"/>
    <property type="match status" value="1"/>
</dbReference>
<dbReference type="EMBL" id="MGHY01000005">
    <property type="protein sequence ID" value="OGM80012.1"/>
    <property type="molecule type" value="Genomic_DNA"/>
</dbReference>
<proteinExistence type="inferred from homology"/>
<accession>A0A1F8CUR5</accession>
<dbReference type="CDD" id="cd00353">
    <property type="entry name" value="Ribosomal_S15p_S13e"/>
    <property type="match status" value="1"/>
</dbReference>
<dbReference type="FunFam" id="1.10.287.10:FF:000002">
    <property type="entry name" value="30S ribosomal protein S15"/>
    <property type="match status" value="1"/>
</dbReference>
<dbReference type="GO" id="GO:0019843">
    <property type="term" value="F:rRNA binding"/>
    <property type="evidence" value="ECO:0007669"/>
    <property type="project" value="UniProtKB-UniRule"/>
</dbReference>
<organism evidence="7 8">
    <name type="scientific">Candidatus Woesebacteria bacterium RIFOXYB1_FULL_38_16</name>
    <dbReference type="NCBI Taxonomy" id="1802538"/>
    <lineage>
        <taxon>Bacteria</taxon>
        <taxon>Candidatus Woeseibacteriota</taxon>
    </lineage>
</organism>
<dbReference type="Proteomes" id="UP000178999">
    <property type="component" value="Unassembled WGS sequence"/>
</dbReference>
<dbReference type="SUPFAM" id="SSF47060">
    <property type="entry name" value="S15/NS1 RNA-binding domain"/>
    <property type="match status" value="1"/>
</dbReference>
<dbReference type="InterPro" id="IPR005290">
    <property type="entry name" value="Ribosomal_uS15_bac-type"/>
</dbReference>